<dbReference type="GO" id="GO:0016624">
    <property type="term" value="F:oxidoreductase activity, acting on the aldehyde or oxo group of donors, disulfide as acceptor"/>
    <property type="evidence" value="ECO:0007669"/>
    <property type="project" value="InterPro"/>
</dbReference>
<dbReference type="FunCoup" id="A0A6P8H766">
    <property type="interactions" value="757"/>
</dbReference>
<dbReference type="Pfam" id="PF00676">
    <property type="entry name" value="E1_dh"/>
    <property type="match status" value="1"/>
</dbReference>
<evidence type="ECO:0000256" key="2">
    <source>
        <dbReference type="ARBA" id="ARBA00006936"/>
    </source>
</evidence>
<dbReference type="InterPro" id="IPR011603">
    <property type="entry name" value="2oxoglutarate_DH_E1"/>
</dbReference>
<dbReference type="PIRSF" id="PIRSF000157">
    <property type="entry name" value="Oxoglu_dh_E1"/>
    <property type="match status" value="1"/>
</dbReference>
<organism evidence="7 8">
    <name type="scientific">Actinia tenebrosa</name>
    <name type="common">Australian red waratah sea anemone</name>
    <dbReference type="NCBI Taxonomy" id="6105"/>
    <lineage>
        <taxon>Eukaryota</taxon>
        <taxon>Metazoa</taxon>
        <taxon>Cnidaria</taxon>
        <taxon>Anthozoa</taxon>
        <taxon>Hexacorallia</taxon>
        <taxon>Actiniaria</taxon>
        <taxon>Actiniidae</taxon>
        <taxon>Actinia</taxon>
    </lineage>
</organism>
<dbReference type="Pfam" id="PF02779">
    <property type="entry name" value="Transket_pyr"/>
    <property type="match status" value="1"/>
</dbReference>
<dbReference type="InParanoid" id="A0A6P8H766"/>
<evidence type="ECO:0000313" key="8">
    <source>
        <dbReference type="RefSeq" id="XP_031548562.1"/>
    </source>
</evidence>
<dbReference type="NCBIfam" id="NF006914">
    <property type="entry name" value="PRK09404.1"/>
    <property type="match status" value="1"/>
</dbReference>
<feature type="domain" description="Transketolase-like pyrimidine-binding" evidence="6">
    <location>
        <begin position="577"/>
        <end position="780"/>
    </location>
</feature>
<dbReference type="PANTHER" id="PTHR23152:SF4">
    <property type="entry name" value="2-OXOADIPATE DEHYDROGENASE COMPLEX COMPONENT E1"/>
    <property type="match status" value="1"/>
</dbReference>
<proteinExistence type="inferred from homology"/>
<dbReference type="InterPro" id="IPR042179">
    <property type="entry name" value="KGD_C_sf"/>
</dbReference>
<dbReference type="SMART" id="SM00861">
    <property type="entry name" value="Transket_pyr"/>
    <property type="match status" value="1"/>
</dbReference>
<dbReference type="OrthoDB" id="5966088at2759"/>
<dbReference type="Gene3D" id="1.10.287.1150">
    <property type="entry name" value="TPP helical domain"/>
    <property type="match status" value="1"/>
</dbReference>
<protein>
    <submittedName>
        <fullName evidence="8">Probable 2-oxoglutarate dehydrogenase E1 component DHKTD1, mitochondrial</fullName>
    </submittedName>
</protein>
<dbReference type="Gene3D" id="3.40.50.12470">
    <property type="match status" value="1"/>
</dbReference>
<dbReference type="RefSeq" id="XP_031548562.1">
    <property type="nucleotide sequence ID" value="XM_031692702.1"/>
</dbReference>
<dbReference type="InterPro" id="IPR031717">
    <property type="entry name" value="ODO-1/KGD_C"/>
</dbReference>
<dbReference type="AlphaFoldDB" id="A0A6P8H766"/>
<dbReference type="InterPro" id="IPR005475">
    <property type="entry name" value="Transketolase-like_Pyr-bd"/>
</dbReference>
<evidence type="ECO:0000256" key="3">
    <source>
        <dbReference type="ARBA" id="ARBA00022946"/>
    </source>
</evidence>
<dbReference type="InterPro" id="IPR001017">
    <property type="entry name" value="DH_E1"/>
</dbReference>
<evidence type="ECO:0000256" key="4">
    <source>
        <dbReference type="ARBA" id="ARBA00023002"/>
    </source>
</evidence>
<keyword evidence="4" id="KW-0560">Oxidoreductase</keyword>
<dbReference type="CDD" id="cd02016">
    <property type="entry name" value="TPP_E1_OGDC_like"/>
    <property type="match status" value="1"/>
</dbReference>
<evidence type="ECO:0000259" key="6">
    <source>
        <dbReference type="SMART" id="SM00861"/>
    </source>
</evidence>
<evidence type="ECO:0000256" key="1">
    <source>
        <dbReference type="ARBA" id="ARBA00001964"/>
    </source>
</evidence>
<name>A0A6P8H766_ACTTE</name>
<keyword evidence="5" id="KW-0786">Thiamine pyrophosphate</keyword>
<comment type="cofactor">
    <cofactor evidence="1">
        <name>thiamine diphosphate</name>
        <dbReference type="ChEBI" id="CHEBI:58937"/>
    </cofactor>
</comment>
<dbReference type="SUPFAM" id="SSF52518">
    <property type="entry name" value="Thiamin diphosphate-binding fold (THDP-binding)"/>
    <property type="match status" value="2"/>
</dbReference>
<dbReference type="GO" id="GO:0030976">
    <property type="term" value="F:thiamine pyrophosphate binding"/>
    <property type="evidence" value="ECO:0007669"/>
    <property type="project" value="InterPro"/>
</dbReference>
<dbReference type="PANTHER" id="PTHR23152">
    <property type="entry name" value="2-OXOGLUTARATE DEHYDROGENASE"/>
    <property type="match status" value="1"/>
</dbReference>
<dbReference type="Pfam" id="PF16870">
    <property type="entry name" value="OxoGdeHyase_C"/>
    <property type="match status" value="1"/>
</dbReference>
<dbReference type="Gene3D" id="3.40.50.11610">
    <property type="entry name" value="Multifunctional 2-oxoglutarate metabolism enzyme, C-terminal domain"/>
    <property type="match status" value="1"/>
</dbReference>
<gene>
    <name evidence="8" type="primary">LOC116286237</name>
</gene>
<keyword evidence="3" id="KW-0809">Transit peptide</keyword>
<evidence type="ECO:0000256" key="5">
    <source>
        <dbReference type="ARBA" id="ARBA00023052"/>
    </source>
</evidence>
<dbReference type="KEGG" id="aten:116286237"/>
<accession>A0A6P8H766</accession>
<evidence type="ECO:0000313" key="7">
    <source>
        <dbReference type="Proteomes" id="UP000515163"/>
    </source>
</evidence>
<reference evidence="8" key="1">
    <citation type="submission" date="2025-08" db="UniProtKB">
        <authorList>
            <consortium name="RefSeq"/>
        </authorList>
    </citation>
    <scope>IDENTIFICATION</scope>
    <source>
        <tissue evidence="8">Tentacle</tissue>
    </source>
</reference>
<dbReference type="GeneID" id="116286237"/>
<dbReference type="NCBIfam" id="NF008907">
    <property type="entry name" value="PRK12270.1"/>
    <property type="match status" value="1"/>
</dbReference>
<comment type="similarity">
    <text evidence="2">Belongs to the alpha-ketoglutarate dehydrogenase family.</text>
</comment>
<dbReference type="InterPro" id="IPR029061">
    <property type="entry name" value="THDP-binding"/>
</dbReference>
<dbReference type="Gene3D" id="3.40.50.970">
    <property type="match status" value="1"/>
</dbReference>
<sequence>MLRVGSLKCSNNFHRIFRTAKCTYHAGGGCYGYRPKKKIVFGDDVDIIHNRIKYSNLFRLITAYRKHGHQKANINPLDTVARRNNERSELTELNLDHYGLHNVNLNSKVKLTGLMHVDKLEEATYGDILKHLEKAYCGALSVELSHLQNEKEKLWFADLVEQSIHWGLDSVRQKHLAKLLLRSQVFDNFLAKKFPTVKRYGGEGAESMMVFFDELFLQASKGGLEQVVIGMPHRGRLNLLTGLMKYPIRMMFSKMMGNSELPSSSKASGDVLSHLSNSVDIELGEESPLHVTMIPNPSHLEANSPVAIGKARGKQMTYKWNDYSEDDTNPKVLCVLAHGDASFIGQGIISETLGMSSLPHYDIGGTIHFIVNNQLGFTTPSHRGRSSLYASDIAKMIDCPVLHVNGDYPEEVARACKLALEYKLEFKKDVLIDLNCYRRWGHNELDDPSFTQPSMYSVISGRKSVPDSYAEYLEELGVVTHDVLKEDVAGYNTILNDEYKHIDAVEPEPFHLQKLWSGMVEANDNKVTSWDTGLMLETLMYIGSKSVELPGDFNVHPHLKKTQIDARLNKLKDGTAIDWATAEAMAIGSLIFQGFNVRLSGQDVGRGTFSHRHAMFVDQKTDEIYIPINNIKENQTGFLEVCNSHLSEEAVLGFEYGMSIQNPNHLIIWEAQFGDFFNGAQIIIDTFISSGETKWLMQSGLVMLLPHGYDGAGPEHSSCRIERFLQLTDSKEDAMDGDNVNMHIVNPTTPAQYFHLLRQQMLRNFRKSLVVVAPKMLLRMPAAMSNLSEMGPGTHFLSVLGDPSVNGTDVRRVVFCSGKHYYALARRRDELKAKDTAIIRLEALTPFPADVIKDELKKYPAAKEFVWSQEEHRNMGAWTFVAPRFKNILGIQLNYVGRKVLAAPAVGIGKLHSQEAAQVLQETFPIK</sequence>
<dbReference type="Proteomes" id="UP000515163">
    <property type="component" value="Unplaced"/>
</dbReference>
<keyword evidence="7" id="KW-1185">Reference proteome</keyword>
<dbReference type="NCBIfam" id="TIGR00239">
    <property type="entry name" value="2oxo_dh_E1"/>
    <property type="match status" value="1"/>
</dbReference>